<protein>
    <submittedName>
        <fullName evidence="1">Uncharacterized protein</fullName>
    </submittedName>
</protein>
<dbReference type="EMBL" id="CP007044">
    <property type="protein sequence ID" value="AHG22773.2"/>
    <property type="molecule type" value="Genomic_DNA"/>
</dbReference>
<evidence type="ECO:0000313" key="2">
    <source>
        <dbReference type="Proteomes" id="UP000019030"/>
    </source>
</evidence>
<sequence length="126" mass="14133">MGKAHMHTGSMARRDRQLLLSVLCIAFLTLLGKAGDSIGLERTIKANTVKTQSYSFWRQGCIYYALLPGMKESQLLPLLERFTILLNEHTFFRKILGVLVNEMLIRGPLRAMSAFGTGCVKTLTKN</sequence>
<proteinExistence type="predicted"/>
<reference evidence="1 2" key="2">
    <citation type="submission" date="2015-03" db="EMBL/GenBank/DDBJ databases">
        <authorList>
            <person name="Chan K.-G."/>
        </authorList>
    </citation>
    <scope>NUCLEOTIDE SEQUENCE [LARGE SCALE GENOMIC DNA]</scope>
    <source>
        <strain evidence="1 2">RB-25</strain>
    </source>
</reference>
<dbReference type="eggNOG" id="COG3385">
    <property type="taxonomic scope" value="Bacteria"/>
</dbReference>
<dbReference type="Proteomes" id="UP000019030">
    <property type="component" value="Chromosome"/>
</dbReference>
<evidence type="ECO:0000313" key="1">
    <source>
        <dbReference type="EMBL" id="AHG22773.2"/>
    </source>
</evidence>
<name>W0LFY2_9GAMM</name>
<dbReference type="AlphaFoldDB" id="W0LFY2"/>
<accession>W0LFY2</accession>
<organism evidence="1 2">
    <name type="scientific">Chania multitudinisentens RB-25</name>
    <dbReference type="NCBI Taxonomy" id="1441930"/>
    <lineage>
        <taxon>Bacteria</taxon>
        <taxon>Pseudomonadati</taxon>
        <taxon>Pseudomonadota</taxon>
        <taxon>Gammaproteobacteria</taxon>
        <taxon>Enterobacterales</taxon>
        <taxon>Yersiniaceae</taxon>
        <taxon>Chania</taxon>
    </lineage>
</organism>
<keyword evidence="2" id="KW-1185">Reference proteome</keyword>
<reference evidence="1 2" key="1">
    <citation type="submission" date="2014-01" db="EMBL/GenBank/DDBJ databases">
        <title>Isolation of Serratia multitudinisentens RB-25 from Ex-Landfill site.</title>
        <authorList>
            <person name="Robson E.H.J."/>
        </authorList>
    </citation>
    <scope>NUCLEOTIDE SEQUENCE [LARGE SCALE GENOMIC DNA]</scope>
    <source>
        <strain evidence="1 2">RB-25</strain>
    </source>
</reference>
<dbReference type="STRING" id="1441930.Z042_12450"/>
<dbReference type="HOGENOM" id="CLU_1980035_0_0_6"/>
<dbReference type="KEGG" id="sfo:Z042_12450"/>
<gene>
    <name evidence="1" type="ORF">Z042_12450</name>
</gene>